<reference evidence="1 2" key="1">
    <citation type="journal article" date="2012" name="Int. J. Syst. Evol. Microbiol.">
        <title>Vibrio caribbeanicus sp. nov., isolated from the marine sponge Scleritoderma cyanea.</title>
        <authorList>
            <person name="Hoffmann M."/>
            <person name="Monday S.R."/>
            <person name="Allard M.W."/>
            <person name="Strain E.A."/>
            <person name="Whittaker P."/>
            <person name="Naum M."/>
            <person name="McCarthy P.J."/>
            <person name="Lopez J.V."/>
            <person name="Fischer M."/>
            <person name="Brown E.W."/>
        </authorList>
    </citation>
    <scope>NUCLEOTIDE SEQUENCE [LARGE SCALE GENOMIC DNA]</scope>
    <source>
        <strain evidence="1 2">ATCC 700023</strain>
    </source>
</reference>
<dbReference type="AlphaFoldDB" id="F9S3Q9"/>
<organism evidence="1 2">
    <name type="scientific">Vibrio ichthyoenteri ATCC 700023</name>
    <dbReference type="NCBI Taxonomy" id="870968"/>
    <lineage>
        <taxon>Bacteria</taxon>
        <taxon>Pseudomonadati</taxon>
        <taxon>Pseudomonadota</taxon>
        <taxon>Gammaproteobacteria</taxon>
        <taxon>Vibrionales</taxon>
        <taxon>Vibrionaceae</taxon>
        <taxon>Vibrio</taxon>
    </lineage>
</organism>
<evidence type="ECO:0000313" key="2">
    <source>
        <dbReference type="Proteomes" id="UP000004605"/>
    </source>
</evidence>
<name>F9S3Q9_9VIBR</name>
<sequence length="178" mass="19926">MNLLSAALHGLASIANYNSPTNVNSTSSLSSSVLNVKPSDYAMGSGGKYDAETVAGFREIKYRNYDCKIPIVPESETFWKSAESLAQSFEIEMFNLRISNEVNKSTLIPILKKITRAPSECMENINYIVHEMKCSYPLAFSKAYSKLTQYQKSVVDHLLKMEPKYPYIHEYGGKSPCA</sequence>
<keyword evidence="2" id="KW-1185">Reference proteome</keyword>
<proteinExistence type="predicted"/>
<accession>F9S3Q9</accession>
<evidence type="ECO:0000313" key="1">
    <source>
        <dbReference type="EMBL" id="EGU37803.1"/>
    </source>
</evidence>
<comment type="caution">
    <text evidence="1">The sequence shown here is derived from an EMBL/GenBank/DDBJ whole genome shotgun (WGS) entry which is preliminary data.</text>
</comment>
<gene>
    <name evidence="1" type="ORF">VII00023_13347</name>
</gene>
<protein>
    <submittedName>
        <fullName evidence="1">Uncharacterized protein</fullName>
    </submittedName>
</protein>
<dbReference type="Proteomes" id="UP000004605">
    <property type="component" value="Unassembled WGS sequence"/>
</dbReference>
<dbReference type="EMBL" id="AFWF01000182">
    <property type="protein sequence ID" value="EGU37803.1"/>
    <property type="molecule type" value="Genomic_DNA"/>
</dbReference>
<dbReference type="RefSeq" id="WP_006712908.1">
    <property type="nucleotide sequence ID" value="NZ_AFWF01000182.1"/>
</dbReference>